<keyword evidence="2" id="KW-1185">Reference proteome</keyword>
<proteinExistence type="predicted"/>
<evidence type="ECO:0000313" key="1">
    <source>
        <dbReference type="EMBL" id="OLQ14708.1"/>
    </source>
</evidence>
<sequence>MDIEAWGMVTLSMHPQPAQEQKFTLGTWVTAAAAWHVAYKLSHHDDYEEKDGNEMSDGDSCSWRIEFQKFVTWEDLDRNGARLLSGFL</sequence>
<dbReference type="AlphaFoldDB" id="A0A1Q9F4U6"/>
<accession>A0A1Q9F4U6</accession>
<dbReference type="Proteomes" id="UP000186817">
    <property type="component" value="Unassembled WGS sequence"/>
</dbReference>
<protein>
    <submittedName>
        <fullName evidence="1">Uncharacterized protein</fullName>
    </submittedName>
</protein>
<gene>
    <name evidence="1" type="ORF">AK812_SmicGene1184</name>
</gene>
<evidence type="ECO:0000313" key="2">
    <source>
        <dbReference type="Proteomes" id="UP000186817"/>
    </source>
</evidence>
<name>A0A1Q9F4U6_SYMMI</name>
<reference evidence="1 2" key="1">
    <citation type="submission" date="2016-02" db="EMBL/GenBank/DDBJ databases">
        <title>Genome analysis of coral dinoflagellate symbionts highlights evolutionary adaptations to a symbiotic lifestyle.</title>
        <authorList>
            <person name="Aranda M."/>
            <person name="Li Y."/>
            <person name="Liew Y.J."/>
            <person name="Baumgarten S."/>
            <person name="Simakov O."/>
            <person name="Wilson M."/>
            <person name="Piel J."/>
            <person name="Ashoor H."/>
            <person name="Bougouffa S."/>
            <person name="Bajic V.B."/>
            <person name="Ryu T."/>
            <person name="Ravasi T."/>
            <person name="Bayer T."/>
            <person name="Micklem G."/>
            <person name="Kim H."/>
            <person name="Bhak J."/>
            <person name="Lajeunesse T.C."/>
            <person name="Voolstra C.R."/>
        </authorList>
    </citation>
    <scope>NUCLEOTIDE SEQUENCE [LARGE SCALE GENOMIC DNA]</scope>
    <source>
        <strain evidence="1 2">CCMP2467</strain>
    </source>
</reference>
<comment type="caution">
    <text evidence="1">The sequence shown here is derived from an EMBL/GenBank/DDBJ whole genome shotgun (WGS) entry which is preliminary data.</text>
</comment>
<organism evidence="1 2">
    <name type="scientific">Symbiodinium microadriaticum</name>
    <name type="common">Dinoflagellate</name>
    <name type="synonym">Zooxanthella microadriatica</name>
    <dbReference type="NCBI Taxonomy" id="2951"/>
    <lineage>
        <taxon>Eukaryota</taxon>
        <taxon>Sar</taxon>
        <taxon>Alveolata</taxon>
        <taxon>Dinophyceae</taxon>
        <taxon>Suessiales</taxon>
        <taxon>Symbiodiniaceae</taxon>
        <taxon>Symbiodinium</taxon>
    </lineage>
</organism>
<dbReference type="EMBL" id="LSRX01000012">
    <property type="protein sequence ID" value="OLQ14708.1"/>
    <property type="molecule type" value="Genomic_DNA"/>
</dbReference>